<name>A0AAX2AE28_9BACT</name>
<feature type="transmembrane region" description="Helical" evidence="6">
    <location>
        <begin position="177"/>
        <end position="199"/>
    </location>
</feature>
<dbReference type="GO" id="GO:0005886">
    <property type="term" value="C:plasma membrane"/>
    <property type="evidence" value="ECO:0007669"/>
    <property type="project" value="UniProtKB-SubCell"/>
</dbReference>
<evidence type="ECO:0000256" key="3">
    <source>
        <dbReference type="ARBA" id="ARBA00022692"/>
    </source>
</evidence>
<evidence type="ECO:0000313" key="7">
    <source>
        <dbReference type="EMBL" id="RXK11006.1"/>
    </source>
</evidence>
<protein>
    <recommendedName>
        <fullName evidence="9">Polysaccharide biosynthesis protein</fullName>
    </recommendedName>
</protein>
<sequence length="426" mass="49221">MIRNLMHKNIIVNYLSLFFAGLSGIFLNIFIISVYDSIVLGNFNFFLAFVIVLSQFCVGGIQFSVLKHNSHYIRRVSEVSSSVVSALFLSGIFTFFIIIILYLLTPLLNNFFDLKNFSQSIYLIIPSLLFFSLNKILLMSLNGLNLMQNYAFFNLLRYVLLLFSVVLFYNLGINVEYLISVFFISEFILFIMMISFMFFKVLILSLPKQRWIKRHFFFGLKGMWGGALMETNTRIDILMIGAFLGYGAVGVYSFASMVAEGFAQVYTILKNNVDPIFGKAYFKNEIDVINHTIDEVRKRYLIYLFGLGIVMIMSYKFIFINIFSLNKTMIVESWNVFIILTGLIMLSSFYRPFIGLLNQINQPEKFSQIIIFSVILNIILNIVLIPWLGIYGAAFSTGLVFFVESYLVYLFSTKHFLIKESYARKN</sequence>
<feature type="transmembrane region" description="Helical" evidence="6">
    <location>
        <begin position="12"/>
        <end position="33"/>
    </location>
</feature>
<organism evidence="7 8">
    <name type="scientific">Halarcobacter bivalviorum</name>
    <dbReference type="NCBI Taxonomy" id="663364"/>
    <lineage>
        <taxon>Bacteria</taxon>
        <taxon>Pseudomonadati</taxon>
        <taxon>Campylobacterota</taxon>
        <taxon>Epsilonproteobacteria</taxon>
        <taxon>Campylobacterales</taxon>
        <taxon>Arcobacteraceae</taxon>
        <taxon>Halarcobacter</taxon>
    </lineage>
</organism>
<evidence type="ECO:0000256" key="5">
    <source>
        <dbReference type="ARBA" id="ARBA00023136"/>
    </source>
</evidence>
<feature type="transmembrane region" description="Helical" evidence="6">
    <location>
        <begin position="334"/>
        <end position="354"/>
    </location>
</feature>
<feature type="transmembrane region" description="Helical" evidence="6">
    <location>
        <begin position="300"/>
        <end position="322"/>
    </location>
</feature>
<dbReference type="Proteomes" id="UP000289193">
    <property type="component" value="Unassembled WGS sequence"/>
</dbReference>
<dbReference type="EMBL" id="PDKM01000001">
    <property type="protein sequence ID" value="RXK11006.1"/>
    <property type="molecule type" value="Genomic_DNA"/>
</dbReference>
<dbReference type="InterPro" id="IPR050833">
    <property type="entry name" value="Poly_Biosynth_Transport"/>
</dbReference>
<evidence type="ECO:0000256" key="2">
    <source>
        <dbReference type="ARBA" id="ARBA00022475"/>
    </source>
</evidence>
<proteinExistence type="predicted"/>
<comment type="caution">
    <text evidence="7">The sequence shown here is derived from an EMBL/GenBank/DDBJ whole genome shotgun (WGS) entry which is preliminary data.</text>
</comment>
<dbReference type="PANTHER" id="PTHR30250">
    <property type="entry name" value="PST FAMILY PREDICTED COLANIC ACID TRANSPORTER"/>
    <property type="match status" value="1"/>
</dbReference>
<keyword evidence="8" id="KW-1185">Reference proteome</keyword>
<evidence type="ECO:0000313" key="8">
    <source>
        <dbReference type="Proteomes" id="UP000289193"/>
    </source>
</evidence>
<feature type="transmembrane region" description="Helical" evidence="6">
    <location>
        <begin position="235"/>
        <end position="255"/>
    </location>
</feature>
<keyword evidence="3 6" id="KW-0812">Transmembrane</keyword>
<feature type="transmembrane region" description="Helical" evidence="6">
    <location>
        <begin position="366"/>
        <end position="384"/>
    </location>
</feature>
<feature type="transmembrane region" description="Helical" evidence="6">
    <location>
        <begin position="45"/>
        <end position="66"/>
    </location>
</feature>
<feature type="transmembrane region" description="Helical" evidence="6">
    <location>
        <begin position="120"/>
        <end position="138"/>
    </location>
</feature>
<gene>
    <name evidence="7" type="ORF">CRV05_01155</name>
</gene>
<evidence type="ECO:0000256" key="6">
    <source>
        <dbReference type="SAM" id="Phobius"/>
    </source>
</evidence>
<dbReference type="AlphaFoldDB" id="A0AAX2AE28"/>
<reference evidence="7 8" key="1">
    <citation type="submission" date="2017-10" db="EMBL/GenBank/DDBJ databases">
        <title>Genomics of the genus Arcobacter.</title>
        <authorList>
            <person name="Perez-Cataluna A."/>
            <person name="Figueras M.J."/>
        </authorList>
    </citation>
    <scope>NUCLEOTIDE SEQUENCE [LARGE SCALE GENOMIC DNA]</scope>
    <source>
        <strain evidence="7 8">CECT 7835</strain>
    </source>
</reference>
<keyword evidence="2" id="KW-1003">Cell membrane</keyword>
<feature type="transmembrane region" description="Helical" evidence="6">
    <location>
        <begin position="150"/>
        <end position="171"/>
    </location>
</feature>
<keyword evidence="4 6" id="KW-1133">Transmembrane helix</keyword>
<evidence type="ECO:0000256" key="4">
    <source>
        <dbReference type="ARBA" id="ARBA00022989"/>
    </source>
</evidence>
<feature type="transmembrane region" description="Helical" evidence="6">
    <location>
        <begin position="87"/>
        <end position="108"/>
    </location>
</feature>
<dbReference type="PANTHER" id="PTHR30250:SF11">
    <property type="entry name" value="O-ANTIGEN TRANSPORTER-RELATED"/>
    <property type="match status" value="1"/>
</dbReference>
<comment type="subcellular location">
    <subcellularLocation>
        <location evidence="1">Cell membrane</location>
        <topology evidence="1">Multi-pass membrane protein</topology>
    </subcellularLocation>
</comment>
<keyword evidence="5 6" id="KW-0472">Membrane</keyword>
<evidence type="ECO:0008006" key="9">
    <source>
        <dbReference type="Google" id="ProtNLM"/>
    </source>
</evidence>
<accession>A0AAX2AE28</accession>
<evidence type="ECO:0000256" key="1">
    <source>
        <dbReference type="ARBA" id="ARBA00004651"/>
    </source>
</evidence>